<dbReference type="Proteomes" id="UP001589610">
    <property type="component" value="Unassembled WGS sequence"/>
</dbReference>
<reference evidence="6 7" key="1">
    <citation type="submission" date="2024-09" db="EMBL/GenBank/DDBJ databases">
        <authorList>
            <person name="Sun Q."/>
            <person name="Mori K."/>
        </authorList>
    </citation>
    <scope>NUCLEOTIDE SEQUENCE [LARGE SCALE GENOMIC DNA]</scope>
    <source>
        <strain evidence="6 7">JCM 3028</strain>
    </source>
</reference>
<accession>A0ABV5TC30</accession>
<dbReference type="PANTHER" id="PTHR30055:SF234">
    <property type="entry name" value="HTH-TYPE TRANSCRIPTIONAL REGULATOR BETI"/>
    <property type="match status" value="1"/>
</dbReference>
<feature type="domain" description="HTH tetR-type" evidence="5">
    <location>
        <begin position="13"/>
        <end position="73"/>
    </location>
</feature>
<evidence type="ECO:0000313" key="6">
    <source>
        <dbReference type="EMBL" id="MFB9676643.1"/>
    </source>
</evidence>
<gene>
    <name evidence="6" type="ORF">ACFFRH_14215</name>
</gene>
<sequence>MVTEAGLRGRKKERTRQSLHEAALRLFLERGFDRVTVAEIAEEAETAVTTLFKYFPGGKVALVFSHEEDRAAALADAVRNRSADTDPLTAIEDFIGTRLPFDPHMDAASPLLRLIFETPELRAYARQKWTDCEDALMAVLVEQCGYPDDAPLRALARLILQSPDIVAQHSTPRAALAMIFANLRRGWQLDA</sequence>
<dbReference type="RefSeq" id="WP_386156850.1">
    <property type="nucleotide sequence ID" value="NZ_JBHMBS010000006.1"/>
</dbReference>
<evidence type="ECO:0000313" key="7">
    <source>
        <dbReference type="Proteomes" id="UP001589610"/>
    </source>
</evidence>
<protein>
    <submittedName>
        <fullName evidence="6">TetR/AcrR family transcriptional regulator</fullName>
    </submittedName>
</protein>
<keyword evidence="2 4" id="KW-0238">DNA-binding</keyword>
<dbReference type="SUPFAM" id="SSF46689">
    <property type="entry name" value="Homeodomain-like"/>
    <property type="match status" value="1"/>
</dbReference>
<keyword evidence="7" id="KW-1185">Reference proteome</keyword>
<dbReference type="PROSITE" id="PS50977">
    <property type="entry name" value="HTH_TETR_2"/>
    <property type="match status" value="1"/>
</dbReference>
<comment type="caution">
    <text evidence="6">The sequence shown here is derived from an EMBL/GenBank/DDBJ whole genome shotgun (WGS) entry which is preliminary data.</text>
</comment>
<evidence type="ECO:0000256" key="1">
    <source>
        <dbReference type="ARBA" id="ARBA00023015"/>
    </source>
</evidence>
<dbReference type="Pfam" id="PF00440">
    <property type="entry name" value="TetR_N"/>
    <property type="match status" value="1"/>
</dbReference>
<evidence type="ECO:0000256" key="2">
    <source>
        <dbReference type="ARBA" id="ARBA00023125"/>
    </source>
</evidence>
<dbReference type="Gene3D" id="1.10.10.60">
    <property type="entry name" value="Homeodomain-like"/>
    <property type="match status" value="1"/>
</dbReference>
<dbReference type="EMBL" id="JBHMBS010000006">
    <property type="protein sequence ID" value="MFB9676643.1"/>
    <property type="molecule type" value="Genomic_DNA"/>
</dbReference>
<proteinExistence type="predicted"/>
<keyword evidence="1" id="KW-0805">Transcription regulation</keyword>
<name>A0ABV5TC30_9ACTN</name>
<keyword evidence="3" id="KW-0804">Transcription</keyword>
<dbReference type="InterPro" id="IPR050109">
    <property type="entry name" value="HTH-type_TetR-like_transc_reg"/>
</dbReference>
<organism evidence="6 7">
    <name type="scientific">Streptosporangium vulgare</name>
    <dbReference type="NCBI Taxonomy" id="46190"/>
    <lineage>
        <taxon>Bacteria</taxon>
        <taxon>Bacillati</taxon>
        <taxon>Actinomycetota</taxon>
        <taxon>Actinomycetes</taxon>
        <taxon>Streptosporangiales</taxon>
        <taxon>Streptosporangiaceae</taxon>
        <taxon>Streptosporangium</taxon>
    </lineage>
</organism>
<evidence type="ECO:0000259" key="5">
    <source>
        <dbReference type="PROSITE" id="PS50977"/>
    </source>
</evidence>
<evidence type="ECO:0000256" key="4">
    <source>
        <dbReference type="PROSITE-ProRule" id="PRU00335"/>
    </source>
</evidence>
<feature type="DNA-binding region" description="H-T-H motif" evidence="4">
    <location>
        <begin position="36"/>
        <end position="55"/>
    </location>
</feature>
<dbReference type="InterPro" id="IPR009057">
    <property type="entry name" value="Homeodomain-like_sf"/>
</dbReference>
<dbReference type="PANTHER" id="PTHR30055">
    <property type="entry name" value="HTH-TYPE TRANSCRIPTIONAL REGULATOR RUTR"/>
    <property type="match status" value="1"/>
</dbReference>
<dbReference type="Gene3D" id="1.10.357.10">
    <property type="entry name" value="Tetracycline Repressor, domain 2"/>
    <property type="match status" value="1"/>
</dbReference>
<dbReference type="InterPro" id="IPR001647">
    <property type="entry name" value="HTH_TetR"/>
</dbReference>
<evidence type="ECO:0000256" key="3">
    <source>
        <dbReference type="ARBA" id="ARBA00023163"/>
    </source>
</evidence>